<dbReference type="InterPro" id="IPR017942">
    <property type="entry name" value="Lipid-bd_serum_glycop_N"/>
</dbReference>
<dbReference type="Ensembl" id="ENSMMMT00000030618.1">
    <property type="protein sequence ID" value="ENSMMMP00000027067.1"/>
    <property type="gene ID" value="ENSMMMG00000023655.1"/>
</dbReference>
<evidence type="ECO:0000313" key="3">
    <source>
        <dbReference type="Ensembl" id="ENSMMMP00000027067.1"/>
    </source>
</evidence>
<protein>
    <submittedName>
        <fullName evidence="3">BPI fold containing family A member 3</fullName>
    </submittedName>
</protein>
<dbReference type="Gene3D" id="3.15.10.10">
    <property type="entry name" value="Bactericidal permeability-increasing protein, domain 1"/>
    <property type="match status" value="1"/>
</dbReference>
<reference evidence="3" key="1">
    <citation type="submission" date="2025-08" db="UniProtKB">
        <authorList>
            <consortium name="Ensembl"/>
        </authorList>
    </citation>
    <scope>IDENTIFICATION</scope>
</reference>
<organism evidence="3 4">
    <name type="scientific">Marmota marmota marmota</name>
    <name type="common">Alpine marmot</name>
    <dbReference type="NCBI Taxonomy" id="9994"/>
    <lineage>
        <taxon>Eukaryota</taxon>
        <taxon>Metazoa</taxon>
        <taxon>Chordata</taxon>
        <taxon>Craniata</taxon>
        <taxon>Vertebrata</taxon>
        <taxon>Euteleostomi</taxon>
        <taxon>Mammalia</taxon>
        <taxon>Eutheria</taxon>
        <taxon>Euarchontoglires</taxon>
        <taxon>Glires</taxon>
        <taxon>Rodentia</taxon>
        <taxon>Sciuromorpha</taxon>
        <taxon>Sciuridae</taxon>
        <taxon>Xerinae</taxon>
        <taxon>Marmotini</taxon>
        <taxon>Marmota</taxon>
    </lineage>
</organism>
<dbReference type="PANTHER" id="PTHR47736">
    <property type="entry name" value="BPI FOLD-CONTAINING FAMILY A MEMBER 3"/>
    <property type="match status" value="1"/>
</dbReference>
<dbReference type="GeneTree" id="ENSGT01100000263546"/>
<evidence type="ECO:0000259" key="2">
    <source>
        <dbReference type="Pfam" id="PF01273"/>
    </source>
</evidence>
<gene>
    <name evidence="3" type="primary">BPIFA3</name>
</gene>
<feature type="compositionally biased region" description="Pro residues" evidence="1">
    <location>
        <begin position="22"/>
        <end position="31"/>
    </location>
</feature>
<keyword evidence="4" id="KW-1185">Reference proteome</keyword>
<evidence type="ECO:0000256" key="1">
    <source>
        <dbReference type="SAM" id="MobiDB-lite"/>
    </source>
</evidence>
<name>A0A8C6ABB0_MARMA</name>
<dbReference type="Proteomes" id="UP000694407">
    <property type="component" value="Unplaced"/>
</dbReference>
<accession>A0A8C6ABB0</accession>
<feature type="domain" description="Lipid-binding serum glycoprotein N-terminal" evidence="2">
    <location>
        <begin position="59"/>
        <end position="224"/>
    </location>
</feature>
<reference evidence="3" key="2">
    <citation type="submission" date="2025-09" db="UniProtKB">
        <authorList>
            <consortium name="Ensembl"/>
        </authorList>
    </citation>
    <scope>IDENTIFICATION</scope>
</reference>
<sequence>SATWNVGGLDQPLRGRGHPSLRPRPPVPPAPLSSTARCNVTGPCPFPVIAQGLMNHNAEDRIQNIHLLDSLNVSGRMAPGMVGWLLGGMNIQQQHEISINITNVQLDCGGIQIHFHKEWFSANISLEFDIDLRLPFNNNIMKTHEHMSLAVEFWLQKDQFGRRDLVMGECLVEPGSLHTTVLTEAIPPRMKHFLHSLKENLEKIIPHLVESQVCPLTGEILRQLDVKLLKGKCSTTELQPQPPVGIFNCCYFPVS</sequence>
<dbReference type="Pfam" id="PF01273">
    <property type="entry name" value="LBP_BPI_CETP"/>
    <property type="match status" value="1"/>
</dbReference>
<dbReference type="InterPro" id="IPR017943">
    <property type="entry name" value="Bactericidal_perm-incr_a/b_dom"/>
</dbReference>
<dbReference type="AlphaFoldDB" id="A0A8C6ABB0"/>
<dbReference type="PANTHER" id="PTHR47736:SF1">
    <property type="entry name" value="BPI FOLD-CONTAINING FAMILY A MEMBER 3"/>
    <property type="match status" value="1"/>
</dbReference>
<evidence type="ECO:0000313" key="4">
    <source>
        <dbReference type="Proteomes" id="UP000694407"/>
    </source>
</evidence>
<feature type="region of interest" description="Disordered" evidence="1">
    <location>
        <begin position="1"/>
        <end position="34"/>
    </location>
</feature>
<dbReference type="SUPFAM" id="SSF55394">
    <property type="entry name" value="Bactericidal permeability-increasing protein, BPI"/>
    <property type="match status" value="1"/>
</dbReference>
<dbReference type="InterPro" id="IPR032946">
    <property type="entry name" value="Bpifa3"/>
</dbReference>
<dbReference type="GO" id="GO:0008289">
    <property type="term" value="F:lipid binding"/>
    <property type="evidence" value="ECO:0007669"/>
    <property type="project" value="InterPro"/>
</dbReference>
<proteinExistence type="predicted"/>